<proteinExistence type="predicted"/>
<organism evidence="1 2">
    <name type="scientific">Phocaeicola salanitronis (strain DSM 18170 / JCM 13657 / CCUG 60908 / BL78)</name>
    <name type="common">Bacteroides salanitronis</name>
    <dbReference type="NCBI Taxonomy" id="667015"/>
    <lineage>
        <taxon>Bacteria</taxon>
        <taxon>Pseudomonadati</taxon>
        <taxon>Bacteroidota</taxon>
        <taxon>Bacteroidia</taxon>
        <taxon>Bacteroidales</taxon>
        <taxon>Bacteroidaceae</taxon>
        <taxon>Phocaeicola</taxon>
    </lineage>
</organism>
<dbReference type="Proteomes" id="UP000007486">
    <property type="component" value="Chromosome"/>
</dbReference>
<dbReference type="KEGG" id="bsa:Bacsa_0826"/>
<accession>F0R287</accession>
<dbReference type="EMBL" id="CP002530">
    <property type="protein sequence ID" value="ADY35419.1"/>
    <property type="molecule type" value="Genomic_DNA"/>
</dbReference>
<evidence type="ECO:0000313" key="2">
    <source>
        <dbReference type="Proteomes" id="UP000007486"/>
    </source>
</evidence>
<keyword evidence="2" id="KW-1185">Reference proteome</keyword>
<sequence length="38" mass="4580">MKHRDTEAQSFFHYQLILRISVPLCSMKDSHGFFTFNF</sequence>
<reference evidence="1 2" key="1">
    <citation type="journal article" date="2011" name="Stand. Genomic Sci.">
        <title>Complete genome sequence of Bacteroides salanitronis type strain (BL78).</title>
        <authorList>
            <person name="Gronow S."/>
            <person name="Held B."/>
            <person name="Lucas S."/>
            <person name="Lapidus A."/>
            <person name="Del Rio T.G."/>
            <person name="Nolan M."/>
            <person name="Tice H."/>
            <person name="Deshpande S."/>
            <person name="Cheng J.F."/>
            <person name="Pitluck S."/>
            <person name="Liolios K."/>
            <person name="Pagani I."/>
            <person name="Ivanova N."/>
            <person name="Mavromatis K."/>
            <person name="Pati A."/>
            <person name="Tapia R."/>
            <person name="Han C."/>
            <person name="Goodwin L."/>
            <person name="Chen A."/>
            <person name="Palaniappan K."/>
            <person name="Land M."/>
            <person name="Hauser L."/>
            <person name="Chang Y.J."/>
            <person name="Jeffries C.D."/>
            <person name="Brambilla E.M."/>
            <person name="Rohde M."/>
            <person name="Goker M."/>
            <person name="Detter J.C."/>
            <person name="Woyke T."/>
            <person name="Bristow J."/>
            <person name="Markowitz V."/>
            <person name="Hugenholtz P."/>
            <person name="Kyrpides N.C."/>
            <person name="Klenk H.P."/>
            <person name="Eisen J.A."/>
        </authorList>
    </citation>
    <scope>NUCLEOTIDE SEQUENCE [LARGE SCALE GENOMIC DNA]</scope>
    <source>
        <strain evidence="1 2">DSM 18170</strain>
    </source>
</reference>
<dbReference type="AlphaFoldDB" id="F0R287"/>
<evidence type="ECO:0000313" key="1">
    <source>
        <dbReference type="EMBL" id="ADY35419.1"/>
    </source>
</evidence>
<gene>
    <name evidence="1" type="ordered locus">Bacsa_0826</name>
</gene>
<name>F0R287_PHOSB</name>
<protein>
    <submittedName>
        <fullName evidence="1">Uncharacterized protein</fullName>
    </submittedName>
</protein>
<dbReference type="HOGENOM" id="CLU_3324707_0_0_10"/>